<name>A0A4Y7SL60_COPMI</name>
<dbReference type="OrthoDB" id="3203379at2759"/>
<dbReference type="EMBL" id="QPFP01000088">
    <property type="protein sequence ID" value="TEB22623.1"/>
    <property type="molecule type" value="Genomic_DNA"/>
</dbReference>
<gene>
    <name evidence="2" type="ORF">FA13DRAFT_1798708</name>
</gene>
<proteinExistence type="predicted"/>
<sequence length="392" mass="43706">MADMKTHLHQLTIAAAALQEESFGASRSHHLLASISKDESRLFSQLLRVQRVRLSGDVNPIRNVTASKKSKLTPHETYLAILRTVRTMRHNKIDLPIFLEGLSWGNEECINDGDIKNERTSLLHGEELPCILRTWHTPPRTGAGTKRLAGAKSVMEVFAIETTTVGLMKLKAPVWDSLSRCLTTATPTQKDREKVILTIISVLCYRLSHHFNLLPKILAAYMKFCGLSAQGFDILHALGLIMSRKWACDVVDRARQQQMNGALDSIMAMNKYALQAIKGVERRRSSASLALTVWRSTWDVDDVVRATFLDTMTLLGEQLKRIILEDTSLFADREELLSYLWTKLGGNIVTANRPAAPYQLPTPSNAPLSASSSSLQPPSSFLGLQSISPDRY</sequence>
<protein>
    <submittedName>
        <fullName evidence="2">Uncharacterized protein</fullName>
    </submittedName>
</protein>
<dbReference type="Proteomes" id="UP000298030">
    <property type="component" value="Unassembled WGS sequence"/>
</dbReference>
<organism evidence="2 3">
    <name type="scientific">Coprinellus micaceus</name>
    <name type="common">Glistening ink-cap mushroom</name>
    <name type="synonym">Coprinus micaceus</name>
    <dbReference type="NCBI Taxonomy" id="71717"/>
    <lineage>
        <taxon>Eukaryota</taxon>
        <taxon>Fungi</taxon>
        <taxon>Dikarya</taxon>
        <taxon>Basidiomycota</taxon>
        <taxon>Agaricomycotina</taxon>
        <taxon>Agaricomycetes</taxon>
        <taxon>Agaricomycetidae</taxon>
        <taxon>Agaricales</taxon>
        <taxon>Agaricineae</taxon>
        <taxon>Psathyrellaceae</taxon>
        <taxon>Coprinellus</taxon>
    </lineage>
</organism>
<evidence type="ECO:0000256" key="1">
    <source>
        <dbReference type="SAM" id="MobiDB-lite"/>
    </source>
</evidence>
<feature type="region of interest" description="Disordered" evidence="1">
    <location>
        <begin position="360"/>
        <end position="392"/>
    </location>
</feature>
<dbReference type="AlphaFoldDB" id="A0A4Y7SL60"/>
<dbReference type="STRING" id="71717.A0A4Y7SL60"/>
<accession>A0A4Y7SL60</accession>
<keyword evidence="3" id="KW-1185">Reference proteome</keyword>
<evidence type="ECO:0000313" key="3">
    <source>
        <dbReference type="Proteomes" id="UP000298030"/>
    </source>
</evidence>
<reference evidence="2 3" key="1">
    <citation type="journal article" date="2019" name="Nat. Ecol. Evol.">
        <title>Megaphylogeny resolves global patterns of mushroom evolution.</title>
        <authorList>
            <person name="Varga T."/>
            <person name="Krizsan K."/>
            <person name="Foldi C."/>
            <person name="Dima B."/>
            <person name="Sanchez-Garcia M."/>
            <person name="Sanchez-Ramirez S."/>
            <person name="Szollosi G.J."/>
            <person name="Szarkandi J.G."/>
            <person name="Papp V."/>
            <person name="Albert L."/>
            <person name="Andreopoulos W."/>
            <person name="Angelini C."/>
            <person name="Antonin V."/>
            <person name="Barry K.W."/>
            <person name="Bougher N.L."/>
            <person name="Buchanan P."/>
            <person name="Buyck B."/>
            <person name="Bense V."/>
            <person name="Catcheside P."/>
            <person name="Chovatia M."/>
            <person name="Cooper J."/>
            <person name="Damon W."/>
            <person name="Desjardin D."/>
            <person name="Finy P."/>
            <person name="Geml J."/>
            <person name="Haridas S."/>
            <person name="Hughes K."/>
            <person name="Justo A."/>
            <person name="Karasinski D."/>
            <person name="Kautmanova I."/>
            <person name="Kiss B."/>
            <person name="Kocsube S."/>
            <person name="Kotiranta H."/>
            <person name="LaButti K.M."/>
            <person name="Lechner B.E."/>
            <person name="Liimatainen K."/>
            <person name="Lipzen A."/>
            <person name="Lukacs Z."/>
            <person name="Mihaltcheva S."/>
            <person name="Morgado L.N."/>
            <person name="Niskanen T."/>
            <person name="Noordeloos M.E."/>
            <person name="Ohm R.A."/>
            <person name="Ortiz-Santana B."/>
            <person name="Ovrebo C."/>
            <person name="Racz N."/>
            <person name="Riley R."/>
            <person name="Savchenko A."/>
            <person name="Shiryaev A."/>
            <person name="Soop K."/>
            <person name="Spirin V."/>
            <person name="Szebenyi C."/>
            <person name="Tomsovsky M."/>
            <person name="Tulloss R.E."/>
            <person name="Uehling J."/>
            <person name="Grigoriev I.V."/>
            <person name="Vagvolgyi C."/>
            <person name="Papp T."/>
            <person name="Martin F.M."/>
            <person name="Miettinen O."/>
            <person name="Hibbett D.S."/>
            <person name="Nagy L.G."/>
        </authorList>
    </citation>
    <scope>NUCLEOTIDE SEQUENCE [LARGE SCALE GENOMIC DNA]</scope>
    <source>
        <strain evidence="2 3">FP101781</strain>
    </source>
</reference>
<comment type="caution">
    <text evidence="2">The sequence shown here is derived from an EMBL/GenBank/DDBJ whole genome shotgun (WGS) entry which is preliminary data.</text>
</comment>
<evidence type="ECO:0000313" key="2">
    <source>
        <dbReference type="EMBL" id="TEB22623.1"/>
    </source>
</evidence>
<feature type="compositionally biased region" description="Low complexity" evidence="1">
    <location>
        <begin position="361"/>
        <end position="386"/>
    </location>
</feature>